<dbReference type="STRING" id="2316362.A0A4Q2DW60"/>
<dbReference type="GO" id="GO:0008810">
    <property type="term" value="F:cellulase activity"/>
    <property type="evidence" value="ECO:0007669"/>
    <property type="project" value="UniProtKB-UniRule"/>
</dbReference>
<dbReference type="EMBL" id="SDEE01000017">
    <property type="protein sequence ID" value="RXW24559.1"/>
    <property type="molecule type" value="Genomic_DNA"/>
</dbReference>
<dbReference type="PROSITE" id="PS00161">
    <property type="entry name" value="ISOCITRATE_LYASE"/>
    <property type="match status" value="1"/>
</dbReference>
<dbReference type="GO" id="GO:0005576">
    <property type="term" value="C:extracellular region"/>
    <property type="evidence" value="ECO:0007669"/>
    <property type="project" value="UniProtKB-SubCell"/>
</dbReference>
<accession>A0A4Q2DW60</accession>
<feature type="chain" id="PRO_5020659676" description="AA9 family lytic polysaccharide monooxygenase" evidence="4">
    <location>
        <begin position="21"/>
        <end position="720"/>
    </location>
</feature>
<keyword evidence="7" id="KW-1185">Reference proteome</keyword>
<keyword evidence="3" id="KW-0964">Secreted</keyword>
<protein>
    <recommendedName>
        <fullName evidence="3">AA9 family lytic polysaccharide monooxygenase</fullName>
        <ecNumber evidence="3">1.14.99.56</ecNumber>
    </recommendedName>
    <alternativeName>
        <fullName evidence="3">Endo-beta-1,4-glucanase</fullName>
    </alternativeName>
    <alternativeName>
        <fullName evidence="3">Glycosyl hydrolase 61 family protein</fullName>
    </alternativeName>
</protein>
<dbReference type="InterPro" id="IPR040442">
    <property type="entry name" value="Pyrv_kinase-like_dom_sf"/>
</dbReference>
<feature type="signal peptide" evidence="4">
    <location>
        <begin position="1"/>
        <end position="20"/>
    </location>
</feature>
<dbReference type="GO" id="GO:0019629">
    <property type="term" value="P:propionate catabolic process, 2-methylcitrate cycle"/>
    <property type="evidence" value="ECO:0007669"/>
    <property type="project" value="TreeGrafter"/>
</dbReference>
<name>A0A4Q2DW60_9AGAR</name>
<dbReference type="InterPro" id="IPR018523">
    <property type="entry name" value="Isocitrate_lyase_ph_CS"/>
</dbReference>
<dbReference type="InterPro" id="IPR039556">
    <property type="entry name" value="ICL/PEPM"/>
</dbReference>
<dbReference type="InterPro" id="IPR005103">
    <property type="entry name" value="AA9_LPMO"/>
</dbReference>
<dbReference type="Proteomes" id="UP000290288">
    <property type="component" value="Unassembled WGS sequence"/>
</dbReference>
<dbReference type="Gene3D" id="3.20.20.60">
    <property type="entry name" value="Phosphoenolpyruvate-binding domains"/>
    <property type="match status" value="1"/>
</dbReference>
<keyword evidence="3" id="KW-0119">Carbohydrate metabolism</keyword>
<evidence type="ECO:0000256" key="2">
    <source>
        <dbReference type="ARBA" id="ARBA00023239"/>
    </source>
</evidence>
<comment type="domain">
    <text evidence="3">Has a modular structure: an endo-beta-1,4-glucanase catalytic module at the N-terminus, a linker rich in serines and threonines, and a C-terminal carbohydrate-binding module (CBM).</text>
</comment>
<dbReference type="Gene3D" id="2.70.50.70">
    <property type="match status" value="1"/>
</dbReference>
<evidence type="ECO:0000313" key="6">
    <source>
        <dbReference type="EMBL" id="RXW24559.1"/>
    </source>
</evidence>
<dbReference type="Pfam" id="PF00463">
    <property type="entry name" value="ICL"/>
    <property type="match status" value="2"/>
</dbReference>
<evidence type="ECO:0000256" key="3">
    <source>
        <dbReference type="RuleBase" id="RU368122"/>
    </source>
</evidence>
<organism evidence="6 7">
    <name type="scientific">Candolleomyces aberdarensis</name>
    <dbReference type="NCBI Taxonomy" id="2316362"/>
    <lineage>
        <taxon>Eukaryota</taxon>
        <taxon>Fungi</taxon>
        <taxon>Dikarya</taxon>
        <taxon>Basidiomycota</taxon>
        <taxon>Agaricomycotina</taxon>
        <taxon>Agaricomycetes</taxon>
        <taxon>Agaricomycetidae</taxon>
        <taxon>Agaricales</taxon>
        <taxon>Agaricineae</taxon>
        <taxon>Psathyrellaceae</taxon>
        <taxon>Candolleomyces</taxon>
    </lineage>
</organism>
<feature type="domain" description="Auxiliary Activity family 9 catalytic" evidence="5">
    <location>
        <begin position="36"/>
        <end position="216"/>
    </location>
</feature>
<dbReference type="GO" id="GO:0046421">
    <property type="term" value="F:methylisocitrate lyase activity"/>
    <property type="evidence" value="ECO:0007669"/>
    <property type="project" value="TreeGrafter"/>
</dbReference>
<dbReference type="CDD" id="cd21175">
    <property type="entry name" value="LPMO_AA9"/>
    <property type="match status" value="1"/>
</dbReference>
<dbReference type="PANTHER" id="PTHR21631:SF13">
    <property type="entry name" value="MITOCHONDRIAL 2-METHYLISOCITRATE LYASE ICL2"/>
    <property type="match status" value="1"/>
</dbReference>
<keyword evidence="3" id="KW-1015">Disulfide bond</keyword>
<dbReference type="InterPro" id="IPR015813">
    <property type="entry name" value="Pyrv/PenolPyrv_kinase-like_dom"/>
</dbReference>
<proteinExistence type="inferred from homology"/>
<dbReference type="EC" id="1.14.99.56" evidence="3"/>
<comment type="catalytic activity">
    <reaction evidence="3">
        <text>[(1-&gt;4)-beta-D-glucosyl]n+m + reduced acceptor + O2 = 4-dehydro-beta-D-glucosyl-[(1-&gt;4)-beta-D-glucosyl]n-1 + [(1-&gt;4)-beta-D-glucosyl]m + acceptor + H2O.</text>
        <dbReference type="EC" id="1.14.99.56"/>
    </reaction>
</comment>
<comment type="subcellular location">
    <subcellularLocation>
        <location evidence="3">Secreted</location>
    </subcellularLocation>
</comment>
<keyword evidence="4" id="KW-0732">Signal</keyword>
<dbReference type="SUPFAM" id="SSF51621">
    <property type="entry name" value="Phosphoenolpyruvate/pyruvate domain"/>
    <property type="match status" value="1"/>
</dbReference>
<keyword evidence="3" id="KW-0624">Polysaccharide degradation</keyword>
<keyword evidence="3" id="KW-0136">Cellulose degradation</keyword>
<keyword evidence="2" id="KW-0456">Lyase</keyword>
<comment type="function">
    <text evidence="3">Lytic polysaccharide monooxygenase (LMPO) that depolymerizes crystalline and amorphous polysaccharides via the oxidation of scissile alpha- or beta-(1-4)-glycosidic bonds, yielding C1 and/or C4 oxidation products. Catalysis by LPMOs requires the reduction of the active-site copper from Cu(II) to Cu(I) by a reducing agent and H(2)O(2) or O(2) as a cosubstrate.</text>
</comment>
<gene>
    <name evidence="6" type="ORF">EST38_g1273</name>
</gene>
<reference evidence="6 7" key="1">
    <citation type="submission" date="2019-01" db="EMBL/GenBank/DDBJ databases">
        <title>Draft genome sequence of Psathyrella aberdarensis IHI B618.</title>
        <authorList>
            <person name="Buettner E."/>
            <person name="Kellner H."/>
        </authorList>
    </citation>
    <scope>NUCLEOTIDE SEQUENCE [LARGE SCALE GENOMIC DNA]</scope>
    <source>
        <strain evidence="6 7">IHI B618</strain>
    </source>
</reference>
<evidence type="ECO:0000256" key="1">
    <source>
        <dbReference type="ARBA" id="ARBA00005704"/>
    </source>
</evidence>
<comment type="similarity">
    <text evidence="1">Belongs to the isocitrate lyase/PEP mutase superfamily. Isocitrate lyase family.</text>
</comment>
<dbReference type="CDD" id="cd00377">
    <property type="entry name" value="ICL_PEPM"/>
    <property type="match status" value="1"/>
</dbReference>
<evidence type="ECO:0000256" key="4">
    <source>
        <dbReference type="SAM" id="SignalP"/>
    </source>
</evidence>
<dbReference type="GO" id="GO:0030245">
    <property type="term" value="P:cellulose catabolic process"/>
    <property type="evidence" value="ECO:0007669"/>
    <property type="project" value="UniProtKB-UniRule"/>
</dbReference>
<dbReference type="GO" id="GO:0004451">
    <property type="term" value="F:isocitrate lyase activity"/>
    <property type="evidence" value="ECO:0007669"/>
    <property type="project" value="InterPro"/>
</dbReference>
<dbReference type="AlphaFoldDB" id="A0A4Q2DW60"/>
<dbReference type="InterPro" id="IPR006254">
    <property type="entry name" value="Isocitrate_lyase"/>
</dbReference>
<dbReference type="PANTHER" id="PTHR21631">
    <property type="entry name" value="ISOCITRATE LYASE/MALATE SYNTHASE"/>
    <property type="match status" value="1"/>
</dbReference>
<dbReference type="GO" id="GO:0030248">
    <property type="term" value="F:cellulose binding"/>
    <property type="evidence" value="ECO:0007669"/>
    <property type="project" value="UniProtKB-UniRule"/>
</dbReference>
<comment type="caution">
    <text evidence="6">The sequence shown here is derived from an EMBL/GenBank/DDBJ whole genome shotgun (WGS) entry which is preliminary data.</text>
</comment>
<dbReference type="GO" id="GO:0005759">
    <property type="term" value="C:mitochondrial matrix"/>
    <property type="evidence" value="ECO:0007669"/>
    <property type="project" value="TreeGrafter"/>
</dbReference>
<dbReference type="Pfam" id="PF03443">
    <property type="entry name" value="AA9"/>
    <property type="match status" value="1"/>
</dbReference>
<evidence type="ECO:0000259" key="5">
    <source>
        <dbReference type="Pfam" id="PF03443"/>
    </source>
</evidence>
<sequence length="720" mass="78847">MHSKFLPFLALLLIPHLVNAHYIFDKFFAENIQELKTNIRQPKVVDPLLDVTADDMRCNVNKGLASQTATIPAGSMVGFELDTVIFHPGPAAFYLGKVPEGETAATWDGSGPQWFKIAEWGGKYDPEMWDFEPLNVRKLNTTIPSSTPSGEYLLRVEQIGLLIPLEPQFYISCAQIKVVNGGDGFPASMVAIPGHIQPDDPGLLLDIYHPIAGTTYTVGLSIVAHEIRLPYTDRHLSCSQPYTFFGMLYARGQLRIPSLARTAKAMSSASATSSIPALPLQPPSVDEEATLFNARVQEMEEFFTQPRFKGIKRPYSASTIVAKQGSLPVLPLPSSLLADKLFKLFSRAEQEKKPVHTMGAIDPIQMTQMARHQEVVYVSGWAASSVLTTGNNEVGPDLGDYPYTTVPNQVHRIFRAQQLHDKKNYDERMTATPEQRVKLENVDYLRPIIADADTGHGGTSAVMKLVKLFVESGTSAIHLEDQLHGGKKCGHLGGKVLVPTSTHISRLIASRFQTDLMKSTMLLIARTDSESGKLISSTVDAADHEFILGVTKTDSQPLAQVIAEAEAAGASGAEIDRLEKSWVDEHPLCTFDQAVAKEIEASSIKDKEGALKTYNEAAKGKSNNEARAIAADILNKQVSWDWDGLHSTAVTTAELARRFKDEGMLAYVNLIQKKEKEIGCDVLTHQKWSGANYIDRILSSVSAGSSSTSAVGKDSTEHSF</sequence>
<evidence type="ECO:0000313" key="7">
    <source>
        <dbReference type="Proteomes" id="UP000290288"/>
    </source>
</evidence>
<dbReference type="NCBIfam" id="TIGR01346">
    <property type="entry name" value="isocit_lyase"/>
    <property type="match status" value="1"/>
</dbReference>
<dbReference type="OrthoDB" id="4078635at2759"/>